<evidence type="ECO:0000256" key="4">
    <source>
        <dbReference type="ARBA" id="ARBA00023125"/>
    </source>
</evidence>
<dbReference type="Pfam" id="PF04542">
    <property type="entry name" value="Sigma70_r2"/>
    <property type="match status" value="1"/>
</dbReference>
<dbReference type="InterPro" id="IPR014325">
    <property type="entry name" value="RNA_pol_sigma-E_actinobac"/>
</dbReference>
<protein>
    <submittedName>
        <fullName evidence="8">SigE family RNA polymerase sigma factor</fullName>
    </submittedName>
</protein>
<proteinExistence type="inferred from homology"/>
<evidence type="ECO:0000259" key="6">
    <source>
        <dbReference type="Pfam" id="PF04542"/>
    </source>
</evidence>
<name>A0ABW2AF66_9MICO</name>
<dbReference type="Gene3D" id="1.10.1740.10">
    <property type="match status" value="1"/>
</dbReference>
<sequence>MTRARGTDDEFEQFVDREYDRLRRIAISLTGNQHDAEDLLQDSLAKLLVHWGKVAATASPTRYAHRTIVNTFLSGKRRRWSTEVVSTEMVDRRVESADPTAQFVQRHDLLAEVLLLPPSQRVVIVLRYLEDLSVPEVAGILGKREGAVRATCHRALDNLRRKPDNLQIATGRAAHAGLVTGEPG</sequence>
<dbReference type="SUPFAM" id="SSF88946">
    <property type="entry name" value="Sigma2 domain of RNA polymerase sigma factors"/>
    <property type="match status" value="1"/>
</dbReference>
<evidence type="ECO:0000256" key="2">
    <source>
        <dbReference type="ARBA" id="ARBA00023015"/>
    </source>
</evidence>
<gene>
    <name evidence="8" type="ORF">ACFQDH_08715</name>
</gene>
<organism evidence="8 9">
    <name type="scientific">Flexivirga alba</name>
    <dbReference type="NCBI Taxonomy" id="702742"/>
    <lineage>
        <taxon>Bacteria</taxon>
        <taxon>Bacillati</taxon>
        <taxon>Actinomycetota</taxon>
        <taxon>Actinomycetes</taxon>
        <taxon>Micrococcales</taxon>
        <taxon>Dermacoccaceae</taxon>
        <taxon>Flexivirga</taxon>
    </lineage>
</organism>
<evidence type="ECO:0000256" key="5">
    <source>
        <dbReference type="ARBA" id="ARBA00023163"/>
    </source>
</evidence>
<keyword evidence="5" id="KW-0804">Transcription</keyword>
<evidence type="ECO:0000313" key="8">
    <source>
        <dbReference type="EMBL" id="MFC6705345.1"/>
    </source>
</evidence>
<dbReference type="InterPro" id="IPR013249">
    <property type="entry name" value="RNA_pol_sigma70_r4_t2"/>
</dbReference>
<dbReference type="CDD" id="cd06171">
    <property type="entry name" value="Sigma70_r4"/>
    <property type="match status" value="1"/>
</dbReference>
<dbReference type="RefSeq" id="WP_382400396.1">
    <property type="nucleotide sequence ID" value="NZ_JBHSWH010000001.1"/>
</dbReference>
<dbReference type="Pfam" id="PF08281">
    <property type="entry name" value="Sigma70_r4_2"/>
    <property type="match status" value="1"/>
</dbReference>
<evidence type="ECO:0000256" key="1">
    <source>
        <dbReference type="ARBA" id="ARBA00010641"/>
    </source>
</evidence>
<accession>A0ABW2AF66</accession>
<dbReference type="NCBIfam" id="TIGR02983">
    <property type="entry name" value="SigE-fam_strep"/>
    <property type="match status" value="1"/>
</dbReference>
<dbReference type="PANTHER" id="PTHR43133:SF50">
    <property type="entry name" value="ECF RNA POLYMERASE SIGMA FACTOR SIGM"/>
    <property type="match status" value="1"/>
</dbReference>
<dbReference type="InterPro" id="IPR013324">
    <property type="entry name" value="RNA_pol_sigma_r3/r4-like"/>
</dbReference>
<dbReference type="SUPFAM" id="SSF88659">
    <property type="entry name" value="Sigma3 and sigma4 domains of RNA polymerase sigma factors"/>
    <property type="match status" value="1"/>
</dbReference>
<dbReference type="PANTHER" id="PTHR43133">
    <property type="entry name" value="RNA POLYMERASE ECF-TYPE SIGMA FACTO"/>
    <property type="match status" value="1"/>
</dbReference>
<comment type="caution">
    <text evidence="8">The sequence shown here is derived from an EMBL/GenBank/DDBJ whole genome shotgun (WGS) entry which is preliminary data.</text>
</comment>
<evidence type="ECO:0000259" key="7">
    <source>
        <dbReference type="Pfam" id="PF08281"/>
    </source>
</evidence>
<keyword evidence="3" id="KW-0731">Sigma factor</keyword>
<dbReference type="Proteomes" id="UP001596298">
    <property type="component" value="Unassembled WGS sequence"/>
</dbReference>
<dbReference type="InterPro" id="IPR039425">
    <property type="entry name" value="RNA_pol_sigma-70-like"/>
</dbReference>
<keyword evidence="2" id="KW-0805">Transcription regulation</keyword>
<evidence type="ECO:0000256" key="3">
    <source>
        <dbReference type="ARBA" id="ARBA00023082"/>
    </source>
</evidence>
<dbReference type="Gene3D" id="1.10.10.10">
    <property type="entry name" value="Winged helix-like DNA-binding domain superfamily/Winged helix DNA-binding domain"/>
    <property type="match status" value="1"/>
</dbReference>
<feature type="domain" description="RNA polymerase sigma-70 region 2" evidence="6">
    <location>
        <begin position="15"/>
        <end position="81"/>
    </location>
</feature>
<dbReference type="InterPro" id="IPR036388">
    <property type="entry name" value="WH-like_DNA-bd_sf"/>
</dbReference>
<dbReference type="InterPro" id="IPR014284">
    <property type="entry name" value="RNA_pol_sigma-70_dom"/>
</dbReference>
<reference evidence="9" key="1">
    <citation type="journal article" date="2019" name="Int. J. Syst. Evol. Microbiol.">
        <title>The Global Catalogue of Microorganisms (GCM) 10K type strain sequencing project: providing services to taxonomists for standard genome sequencing and annotation.</title>
        <authorList>
            <consortium name="The Broad Institute Genomics Platform"/>
            <consortium name="The Broad Institute Genome Sequencing Center for Infectious Disease"/>
            <person name="Wu L."/>
            <person name="Ma J."/>
        </authorList>
    </citation>
    <scope>NUCLEOTIDE SEQUENCE [LARGE SCALE GENOMIC DNA]</scope>
    <source>
        <strain evidence="9">CCUG 58127</strain>
    </source>
</reference>
<comment type="similarity">
    <text evidence="1">Belongs to the sigma-70 factor family. ECF subfamily.</text>
</comment>
<dbReference type="EMBL" id="JBHSWH010000001">
    <property type="protein sequence ID" value="MFC6705345.1"/>
    <property type="molecule type" value="Genomic_DNA"/>
</dbReference>
<keyword evidence="4" id="KW-0238">DNA-binding</keyword>
<dbReference type="InterPro" id="IPR013325">
    <property type="entry name" value="RNA_pol_sigma_r2"/>
</dbReference>
<feature type="domain" description="RNA polymerase sigma factor 70 region 4 type 2" evidence="7">
    <location>
        <begin position="109"/>
        <end position="157"/>
    </location>
</feature>
<dbReference type="NCBIfam" id="TIGR02937">
    <property type="entry name" value="sigma70-ECF"/>
    <property type="match status" value="1"/>
</dbReference>
<evidence type="ECO:0000313" key="9">
    <source>
        <dbReference type="Proteomes" id="UP001596298"/>
    </source>
</evidence>
<dbReference type="InterPro" id="IPR007627">
    <property type="entry name" value="RNA_pol_sigma70_r2"/>
</dbReference>
<keyword evidence="9" id="KW-1185">Reference proteome</keyword>